<feature type="compositionally biased region" description="Polar residues" evidence="4">
    <location>
        <begin position="183"/>
        <end position="207"/>
    </location>
</feature>
<evidence type="ECO:0000259" key="5">
    <source>
        <dbReference type="SMART" id="SM00382"/>
    </source>
</evidence>
<dbReference type="InterPro" id="IPR041569">
    <property type="entry name" value="AAA_lid_3"/>
</dbReference>
<keyword evidence="2" id="KW-0547">Nucleotide-binding</keyword>
<dbReference type="PANTHER" id="PTHR23074">
    <property type="entry name" value="AAA DOMAIN-CONTAINING"/>
    <property type="match status" value="1"/>
</dbReference>
<feature type="region of interest" description="Disordered" evidence="4">
    <location>
        <begin position="485"/>
        <end position="546"/>
    </location>
</feature>
<feature type="region of interest" description="Disordered" evidence="4">
    <location>
        <begin position="97"/>
        <end position="242"/>
    </location>
</feature>
<organism evidence="6 7">
    <name type="scientific">Aureobasidium mustum</name>
    <dbReference type="NCBI Taxonomy" id="2773714"/>
    <lineage>
        <taxon>Eukaryota</taxon>
        <taxon>Fungi</taxon>
        <taxon>Dikarya</taxon>
        <taxon>Ascomycota</taxon>
        <taxon>Pezizomycotina</taxon>
        <taxon>Dothideomycetes</taxon>
        <taxon>Dothideomycetidae</taxon>
        <taxon>Dothideales</taxon>
        <taxon>Saccotheciaceae</taxon>
        <taxon>Aureobasidium</taxon>
    </lineage>
</organism>
<dbReference type="PROSITE" id="PS00674">
    <property type="entry name" value="AAA"/>
    <property type="match status" value="1"/>
</dbReference>
<sequence>MLGRGKPAASMQKTYDDCYLTCSTAVYFEGEVNQNNEAEALRSWRNALDQIYYHNAYRMPTGWRPRSETEKALQESLRQMELQCKERVDLLEALRQSREEAAEGETQAKATASSTSIPLQEGADQNNSGGLGGGSIPPVGYSDISRPTPPALPTRNKRPSYTSKYSSGTDVPTVRRSPLQAGSAFTPSSSMLAPQSSTGQRKGSRTPSPEKRGGMLRTLRAGGKERTTSSGKLSNATFRKPAAASKAATQAWSITQRNASVGSLEQANGHLDGPSSSATVWDPYTRTLVDPSNSSRPTAPTHTASAPPAALHPTNSRSSQEQQRPPQKHIRPPSPSDYFVQPSAANGSHTESQRPPYPGHSLLNPVQPSQAYASSSEHLGPPSPITSPRQRPNATFTANTTKARKQSPVRRIEPVSLPSYRNEYLPVQPSKYKNPPNARPPKTLKDLENQVSSSMPAATNQTKPKVAPPIPRKAVGVVNAAKARQQFDDRNVSSGYSADEHSSGRENSTRVRRKKTATVEEEAPAPIVESVTEHPEASTEPQNELSEWDERVKNLLNNLPRGVDEAAAKQIFNEIVIQGDEVHWDDVAGLEIAKSALKETVVYPFLRPDLFMGLREPARGMLLFGPPGTGKTMLARAVATESKSTFFAISASSLTSKYLGESEKLVRALFSVAKALAPSIIFVDEIDSLLSARGGSSEHEATRRIKTEFLIQWSDLAKAAAGKETSEKDKERGDASRVLVLAATNLPWAIDEAARRRFVRRQYIPLPEDWVRKLQLTTLMAAQKHNISDEDLNELVYLTEGFSGSDITALAKDAAMGPLRSLGEKLLHMSPDDIRPIDVTDFKASLINIRPSVSASGLKEFEDWAKEFGERGG</sequence>
<dbReference type="GO" id="GO:0005524">
    <property type="term" value="F:ATP binding"/>
    <property type="evidence" value="ECO:0007669"/>
    <property type="project" value="UniProtKB-KW"/>
</dbReference>
<feature type="compositionally biased region" description="Basic and acidic residues" evidence="4">
    <location>
        <begin position="498"/>
        <end position="509"/>
    </location>
</feature>
<keyword evidence="3" id="KW-0067">ATP-binding</keyword>
<dbReference type="GO" id="GO:0016887">
    <property type="term" value="F:ATP hydrolysis activity"/>
    <property type="evidence" value="ECO:0007669"/>
    <property type="project" value="InterPro"/>
</dbReference>
<evidence type="ECO:0000256" key="3">
    <source>
        <dbReference type="ARBA" id="ARBA00022840"/>
    </source>
</evidence>
<feature type="compositionally biased region" description="Polar residues" evidence="4">
    <location>
        <begin position="108"/>
        <end position="128"/>
    </location>
</feature>
<feature type="region of interest" description="Disordered" evidence="4">
    <location>
        <begin position="265"/>
        <end position="471"/>
    </location>
</feature>
<dbReference type="Pfam" id="PF00004">
    <property type="entry name" value="AAA"/>
    <property type="match status" value="1"/>
</dbReference>
<dbReference type="SMART" id="SM00382">
    <property type="entry name" value="AAA"/>
    <property type="match status" value="1"/>
</dbReference>
<dbReference type="PANTHER" id="PTHR23074:SF17">
    <property type="entry name" value="FIDGETIN-LIKE PROTEIN 1"/>
    <property type="match status" value="1"/>
</dbReference>
<dbReference type="FunFam" id="1.10.8.60:FF:000022">
    <property type="entry name" value="Fidgetin like 1"/>
    <property type="match status" value="1"/>
</dbReference>
<evidence type="ECO:0000313" key="6">
    <source>
        <dbReference type="EMBL" id="CAD0086012.1"/>
    </source>
</evidence>
<dbReference type="AlphaFoldDB" id="A0A9N8JJ70"/>
<evidence type="ECO:0000256" key="1">
    <source>
        <dbReference type="ARBA" id="ARBA00006914"/>
    </source>
</evidence>
<feature type="compositionally biased region" description="Polar residues" evidence="4">
    <location>
        <begin position="386"/>
        <end position="401"/>
    </location>
</feature>
<dbReference type="FunFam" id="3.40.50.300:FF:000093">
    <property type="entry name" value="Fidgetin-like 1"/>
    <property type="match status" value="1"/>
</dbReference>
<comment type="caution">
    <text evidence="6">The sequence shown here is derived from an EMBL/GenBank/DDBJ whole genome shotgun (WGS) entry which is preliminary data.</text>
</comment>
<feature type="compositionally biased region" description="Polar residues" evidence="4">
    <location>
        <begin position="159"/>
        <end position="170"/>
    </location>
</feature>
<name>A0A9N8JJ70_9PEZI</name>
<proteinExistence type="inferred from homology"/>
<evidence type="ECO:0000256" key="4">
    <source>
        <dbReference type="SAM" id="MobiDB-lite"/>
    </source>
</evidence>
<feature type="compositionally biased region" description="Polar residues" evidence="4">
    <location>
        <begin position="449"/>
        <end position="463"/>
    </location>
</feature>
<accession>A0A9N8JJ70</accession>
<dbReference type="InterPro" id="IPR050304">
    <property type="entry name" value="MT-severing_AAA_ATPase"/>
</dbReference>
<gene>
    <name evidence="6" type="ORF">AWRI4233_LOCUS614</name>
</gene>
<feature type="compositionally biased region" description="Low complexity" evidence="4">
    <location>
        <begin position="297"/>
        <end position="325"/>
    </location>
</feature>
<dbReference type="OrthoDB" id="10251136at2759"/>
<dbReference type="EMBL" id="CAIJEO010000002">
    <property type="protein sequence ID" value="CAD0086012.1"/>
    <property type="molecule type" value="Genomic_DNA"/>
</dbReference>
<reference evidence="6" key="1">
    <citation type="submission" date="2020-06" db="EMBL/GenBank/DDBJ databases">
        <authorList>
            <person name="Onetto C."/>
        </authorList>
    </citation>
    <scope>NUCLEOTIDE SEQUENCE</scope>
</reference>
<dbReference type="InterPro" id="IPR003960">
    <property type="entry name" value="ATPase_AAA_CS"/>
</dbReference>
<dbReference type="InterPro" id="IPR003593">
    <property type="entry name" value="AAA+_ATPase"/>
</dbReference>
<evidence type="ECO:0000313" key="7">
    <source>
        <dbReference type="Proteomes" id="UP000714618"/>
    </source>
</evidence>
<feature type="non-terminal residue" evidence="6">
    <location>
        <position position="1"/>
    </location>
</feature>
<evidence type="ECO:0000256" key="2">
    <source>
        <dbReference type="ARBA" id="ARBA00022741"/>
    </source>
</evidence>
<keyword evidence="7" id="KW-1185">Reference proteome</keyword>
<dbReference type="InterPro" id="IPR015415">
    <property type="entry name" value="Spast_Vps4_C"/>
</dbReference>
<protein>
    <recommendedName>
        <fullName evidence="5">AAA+ ATPase domain-containing protein</fullName>
    </recommendedName>
</protein>
<dbReference type="InterPro" id="IPR003959">
    <property type="entry name" value="ATPase_AAA_core"/>
</dbReference>
<dbReference type="Pfam" id="PF17862">
    <property type="entry name" value="AAA_lid_3"/>
    <property type="match status" value="1"/>
</dbReference>
<dbReference type="Gene3D" id="1.10.8.60">
    <property type="match status" value="1"/>
</dbReference>
<dbReference type="Pfam" id="PF09336">
    <property type="entry name" value="Vps4_C"/>
    <property type="match status" value="1"/>
</dbReference>
<feature type="domain" description="AAA+ ATPase" evidence="5">
    <location>
        <begin position="617"/>
        <end position="768"/>
    </location>
</feature>
<dbReference type="InterPro" id="IPR027417">
    <property type="entry name" value="P-loop_NTPase"/>
</dbReference>
<dbReference type="CDD" id="cd19509">
    <property type="entry name" value="RecA-like_VPS4-like"/>
    <property type="match status" value="1"/>
</dbReference>
<dbReference type="Proteomes" id="UP000714618">
    <property type="component" value="Unassembled WGS sequence"/>
</dbReference>
<dbReference type="Gene3D" id="3.40.50.300">
    <property type="entry name" value="P-loop containing nucleotide triphosphate hydrolases"/>
    <property type="match status" value="1"/>
</dbReference>
<dbReference type="SUPFAM" id="SSF52540">
    <property type="entry name" value="P-loop containing nucleoside triphosphate hydrolases"/>
    <property type="match status" value="1"/>
</dbReference>
<feature type="compositionally biased region" description="Polar residues" evidence="4">
    <location>
        <begin position="364"/>
        <end position="377"/>
    </location>
</feature>
<comment type="similarity">
    <text evidence="1">Belongs to the AAA ATPase family.</text>
</comment>